<sequence>MISYPLLIVCAVAGSIVGACLGITGYMPLILRLAGKHEEKHKDAEV</sequence>
<evidence type="ECO:0000313" key="3">
    <source>
        <dbReference type="Proteomes" id="UP000663042"/>
    </source>
</evidence>
<protein>
    <recommendedName>
        <fullName evidence="4">DUF3789 domain-containing protein</fullName>
    </recommendedName>
</protein>
<name>A0A873WX25_9CAUD</name>
<dbReference type="RefSeq" id="YP_010113934.1">
    <property type="nucleotide sequence ID" value="NC_055910.1"/>
</dbReference>
<evidence type="ECO:0008006" key="4">
    <source>
        <dbReference type="Google" id="ProtNLM"/>
    </source>
</evidence>
<dbReference type="GeneID" id="65132494"/>
<keyword evidence="1" id="KW-0472">Membrane</keyword>
<feature type="transmembrane region" description="Helical" evidence="1">
    <location>
        <begin position="6"/>
        <end position="31"/>
    </location>
</feature>
<accession>A0A873WX25</accession>
<dbReference type="Proteomes" id="UP000663042">
    <property type="component" value="Segment"/>
</dbReference>
<keyword evidence="1" id="KW-1133">Transmembrane helix</keyword>
<evidence type="ECO:0000313" key="2">
    <source>
        <dbReference type="EMBL" id="QPB12147.1"/>
    </source>
</evidence>
<dbReference type="EMBL" id="MW057857">
    <property type="protein sequence ID" value="QPB12147.1"/>
    <property type="molecule type" value="Genomic_DNA"/>
</dbReference>
<keyword evidence="3" id="KW-1185">Reference proteome</keyword>
<evidence type="ECO:0000256" key="1">
    <source>
        <dbReference type="SAM" id="Phobius"/>
    </source>
</evidence>
<dbReference type="KEGG" id="vg:65132494"/>
<reference evidence="2 3" key="1">
    <citation type="submission" date="2020-10" db="EMBL/GenBank/DDBJ databases">
        <title>Novel bacteriophages targeting Providencia spp. as potential agents for phage therapy.</title>
        <authorList>
            <person name="Rakov C."/>
            <person name="Alkalay-Oren S."/>
            <person name="Coppenhagen-Glazer S."/>
            <person name="Hazan R."/>
        </authorList>
    </citation>
    <scope>NUCLEOTIDE SEQUENCE [LARGE SCALE GENOMIC DNA]</scope>
</reference>
<organism evidence="2 3">
    <name type="scientific">Providencia phage PSTCR5</name>
    <dbReference type="NCBI Taxonomy" id="2783547"/>
    <lineage>
        <taxon>Viruses</taxon>
        <taxon>Duplodnaviria</taxon>
        <taxon>Heunggongvirae</taxon>
        <taxon>Uroviricota</taxon>
        <taxon>Caudoviricetes</taxon>
        <taxon>Demerecviridae</taxon>
        <taxon>Priunavirus</taxon>
        <taxon>Priunavirus PSTCR5</taxon>
    </lineage>
</organism>
<proteinExistence type="predicted"/>
<keyword evidence="1" id="KW-0812">Transmembrane</keyword>